<keyword evidence="2" id="KW-1185">Reference proteome</keyword>
<organism evidence="1 2">
    <name type="scientific">Galliscardovia ingluviei</name>
    <dbReference type="NCBI Taxonomy" id="1769422"/>
    <lineage>
        <taxon>Bacteria</taxon>
        <taxon>Bacillati</taxon>
        <taxon>Actinomycetota</taxon>
        <taxon>Actinomycetes</taxon>
        <taxon>Bifidobacteriales</taxon>
        <taxon>Bifidobacteriaceae</taxon>
        <taxon>Galliscardovia</taxon>
    </lineage>
</organism>
<gene>
    <name evidence="1" type="ORF">GCM10007377_15510</name>
</gene>
<evidence type="ECO:0000313" key="2">
    <source>
        <dbReference type="Proteomes" id="UP000619536"/>
    </source>
</evidence>
<dbReference type="EMBL" id="BMDH01000006">
    <property type="protein sequence ID" value="GGI15360.1"/>
    <property type="molecule type" value="Genomic_DNA"/>
</dbReference>
<proteinExistence type="predicted"/>
<evidence type="ECO:0000313" key="1">
    <source>
        <dbReference type="EMBL" id="GGI15360.1"/>
    </source>
</evidence>
<protein>
    <submittedName>
        <fullName evidence="1">Uncharacterized protein</fullName>
    </submittedName>
</protein>
<accession>A0A8J3AM98</accession>
<name>A0A8J3AM98_9BIFI</name>
<dbReference type="AlphaFoldDB" id="A0A8J3AM98"/>
<reference evidence="1" key="1">
    <citation type="journal article" date="2014" name="Int. J. Syst. Evol. Microbiol.">
        <title>Complete genome sequence of Corynebacterium casei LMG S-19264T (=DSM 44701T), isolated from a smear-ripened cheese.</title>
        <authorList>
            <consortium name="US DOE Joint Genome Institute (JGI-PGF)"/>
            <person name="Walter F."/>
            <person name="Albersmeier A."/>
            <person name="Kalinowski J."/>
            <person name="Ruckert C."/>
        </authorList>
    </citation>
    <scope>NUCLEOTIDE SEQUENCE</scope>
    <source>
        <strain evidence="1">CCM 8606</strain>
    </source>
</reference>
<sequence length="138" mass="15840">MSGIQNLSGYAKISNDFFLNRKMLQFAQSHYRAAFKWVVALSYCSFRMSDGLFDDWDNAQYLHIEPDDLEVLVNAGLLDVVNGGYRIHDYEQYQLPSTDTRNTMAFLPHQRGIFAEDCHRAGLSAQLKANKKKAYTSF</sequence>
<comment type="caution">
    <text evidence="1">The sequence shown here is derived from an EMBL/GenBank/DDBJ whole genome shotgun (WGS) entry which is preliminary data.</text>
</comment>
<reference evidence="1" key="2">
    <citation type="submission" date="2020-09" db="EMBL/GenBank/DDBJ databases">
        <authorList>
            <person name="Sun Q."/>
            <person name="Sedlacek I."/>
        </authorList>
    </citation>
    <scope>NUCLEOTIDE SEQUENCE</scope>
    <source>
        <strain evidence="1">CCM 8606</strain>
    </source>
</reference>
<dbReference type="Proteomes" id="UP000619536">
    <property type="component" value="Unassembled WGS sequence"/>
</dbReference>